<evidence type="ECO:0000313" key="1">
    <source>
        <dbReference type="EMBL" id="TGZ74268.1"/>
    </source>
</evidence>
<dbReference type="STRING" id="147828.A0A4S2MIG9"/>
<reference evidence="1 2" key="1">
    <citation type="journal article" date="2019" name="BMC Genomics">
        <title>New insights from Opisthorchis felineus genome: update on genomics of the epidemiologically important liver flukes.</title>
        <authorList>
            <person name="Ershov N.I."/>
            <person name="Mordvinov V.A."/>
            <person name="Prokhortchouk E.B."/>
            <person name="Pakharukova M.Y."/>
            <person name="Gunbin K.V."/>
            <person name="Ustyantsev K."/>
            <person name="Genaev M.A."/>
            <person name="Blinov A.G."/>
            <person name="Mazur A."/>
            <person name="Boulygina E."/>
            <person name="Tsygankova S."/>
            <person name="Khrameeva E."/>
            <person name="Chekanov N."/>
            <person name="Fan G."/>
            <person name="Xiao A."/>
            <person name="Zhang H."/>
            <person name="Xu X."/>
            <person name="Yang H."/>
            <person name="Solovyev V."/>
            <person name="Lee S.M."/>
            <person name="Liu X."/>
            <person name="Afonnikov D.A."/>
            <person name="Skryabin K.G."/>
        </authorList>
    </citation>
    <scope>NUCLEOTIDE SEQUENCE [LARGE SCALE GENOMIC DNA]</scope>
    <source>
        <strain evidence="1">AK-0245</strain>
        <tissue evidence="1">Whole organism</tissue>
    </source>
</reference>
<dbReference type="PANTHER" id="PTHR47331:SF5">
    <property type="entry name" value="RIBONUCLEASE H"/>
    <property type="match status" value="1"/>
</dbReference>
<protein>
    <submittedName>
        <fullName evidence="1">Uncharacterized protein</fullName>
    </submittedName>
</protein>
<comment type="caution">
    <text evidence="1">The sequence shown here is derived from an EMBL/GenBank/DDBJ whole genome shotgun (WGS) entry which is preliminary data.</text>
</comment>
<evidence type="ECO:0000313" key="2">
    <source>
        <dbReference type="Proteomes" id="UP000308267"/>
    </source>
</evidence>
<accession>A0A4S2MIG9</accession>
<proteinExistence type="predicted"/>
<dbReference type="EMBL" id="SJOL01001962">
    <property type="protein sequence ID" value="TGZ74268.1"/>
    <property type="molecule type" value="Genomic_DNA"/>
</dbReference>
<name>A0A4S2MIG9_OPIFE</name>
<dbReference type="PANTHER" id="PTHR47331">
    <property type="entry name" value="PHD-TYPE DOMAIN-CONTAINING PROTEIN"/>
    <property type="match status" value="1"/>
</dbReference>
<dbReference type="AlphaFoldDB" id="A0A4S2MIG9"/>
<gene>
    <name evidence="1" type="ORF">CRM22_001011</name>
</gene>
<dbReference type="OrthoDB" id="6284596at2759"/>
<organism evidence="1 2">
    <name type="scientific">Opisthorchis felineus</name>
    <dbReference type="NCBI Taxonomy" id="147828"/>
    <lineage>
        <taxon>Eukaryota</taxon>
        <taxon>Metazoa</taxon>
        <taxon>Spiralia</taxon>
        <taxon>Lophotrochozoa</taxon>
        <taxon>Platyhelminthes</taxon>
        <taxon>Trematoda</taxon>
        <taxon>Digenea</taxon>
        <taxon>Opisthorchiida</taxon>
        <taxon>Opisthorchiata</taxon>
        <taxon>Opisthorchiidae</taxon>
        <taxon>Opisthorchis</taxon>
    </lineage>
</organism>
<keyword evidence="2" id="KW-1185">Reference proteome</keyword>
<sequence length="282" mass="30113">MESCAGPHHHLLHVTPETNKTISVGLCNSTSEVESGTRLGVVPVRVNGPQGGVITYALLGGGSEVNLLAKDLLDDVGLTGAPAILNLSTVSGTATVGPGGLRIEFESVGAGETVVAEQAFSTSSLPVSQPVTSPTKIASQYGHLKYTNLVELSDKRVRTLRGEDVPEAYWPMEKRLGKQKEPYAVKTPSVCVLLGPLSVGHGVWRQVHHVSLKDDGITAHLRALHEADFHNLEAPGICQSVEDKEALQIVEESSVFGSGNYEIPLPWRTAERLPDNHPLARC</sequence>
<dbReference type="Proteomes" id="UP000308267">
    <property type="component" value="Unassembled WGS sequence"/>
</dbReference>